<accession>A0A645FP43</accession>
<protein>
    <submittedName>
        <fullName evidence="1">Uncharacterized protein</fullName>
    </submittedName>
</protein>
<gene>
    <name evidence="1" type="ORF">SDC9_162820</name>
</gene>
<name>A0A645FP43_9ZZZZ</name>
<proteinExistence type="predicted"/>
<organism evidence="1">
    <name type="scientific">bioreactor metagenome</name>
    <dbReference type="NCBI Taxonomy" id="1076179"/>
    <lineage>
        <taxon>unclassified sequences</taxon>
        <taxon>metagenomes</taxon>
        <taxon>ecological metagenomes</taxon>
    </lineage>
</organism>
<dbReference type="AlphaFoldDB" id="A0A645FP43"/>
<reference evidence="1" key="1">
    <citation type="submission" date="2019-08" db="EMBL/GenBank/DDBJ databases">
        <authorList>
            <person name="Kucharzyk K."/>
            <person name="Murdoch R.W."/>
            <person name="Higgins S."/>
            <person name="Loffler F."/>
        </authorList>
    </citation>
    <scope>NUCLEOTIDE SEQUENCE</scope>
</reference>
<dbReference type="EMBL" id="VSSQ01062271">
    <property type="protein sequence ID" value="MPN15486.1"/>
    <property type="molecule type" value="Genomic_DNA"/>
</dbReference>
<evidence type="ECO:0000313" key="1">
    <source>
        <dbReference type="EMBL" id="MPN15486.1"/>
    </source>
</evidence>
<sequence length="68" mass="7221">MIRQFVAGVGVSAAGDDKIVFVGIIGHMNSAFLASKFLKFDIVVRRNAVRIPGEVKCVATSVESGKIV</sequence>
<comment type="caution">
    <text evidence="1">The sequence shown here is derived from an EMBL/GenBank/DDBJ whole genome shotgun (WGS) entry which is preliminary data.</text>
</comment>